<evidence type="ECO:0000313" key="3">
    <source>
        <dbReference type="EMBL" id="SDL92223.1"/>
    </source>
</evidence>
<proteinExistence type="predicted"/>
<sequence length="241" mass="25539">MISEPELLGGAGVPAPRAGDTVAGGADPSGDGRRTAPSRRPWLWALGGAVAASAVWAGGLHAYANRATDLQGYRVSRNLCLDARFTVLGGALGVRKGATASVDEQPALDRAHCSFELDGRGKDDAYHVTVSYLLHKETDPGVEFDALRRPYAPDGDGRTIERTDGIGERAHLVVPTEAFPRMELSVLDGPAELEVAVSAPFVPAGDDGDEVLLPDPEALMALEDHVIEDTRRLMARLKQPA</sequence>
<evidence type="ECO:0000313" key="4">
    <source>
        <dbReference type="Proteomes" id="UP000199063"/>
    </source>
</evidence>
<dbReference type="STRING" id="1196353.SAMN05444921_102216"/>
<dbReference type="AlphaFoldDB" id="A0A1G9P0Y8"/>
<feature type="region of interest" description="Disordered" evidence="1">
    <location>
        <begin position="1"/>
        <end position="37"/>
    </location>
</feature>
<reference evidence="4" key="1">
    <citation type="submission" date="2016-10" db="EMBL/GenBank/DDBJ databases">
        <authorList>
            <person name="Varghese N."/>
            <person name="Submissions S."/>
        </authorList>
    </citation>
    <scope>NUCLEOTIDE SEQUENCE [LARGE SCALE GENOMIC DNA]</scope>
    <source>
        <strain evidence="4">CGMCC 4.7042</strain>
    </source>
</reference>
<organism evidence="3 4">
    <name type="scientific">Streptomyces wuyuanensis</name>
    <dbReference type="NCBI Taxonomy" id="1196353"/>
    <lineage>
        <taxon>Bacteria</taxon>
        <taxon>Bacillati</taxon>
        <taxon>Actinomycetota</taxon>
        <taxon>Actinomycetes</taxon>
        <taxon>Kitasatosporales</taxon>
        <taxon>Streptomycetaceae</taxon>
        <taxon>Streptomyces</taxon>
    </lineage>
</organism>
<evidence type="ECO:0000256" key="1">
    <source>
        <dbReference type="SAM" id="MobiDB-lite"/>
    </source>
</evidence>
<evidence type="ECO:0000256" key="2">
    <source>
        <dbReference type="SAM" id="Phobius"/>
    </source>
</evidence>
<dbReference type="EMBL" id="FNHI01000002">
    <property type="protein sequence ID" value="SDL92223.1"/>
    <property type="molecule type" value="Genomic_DNA"/>
</dbReference>
<accession>A0A1G9P0Y8</accession>
<keyword evidence="2" id="KW-1133">Transmembrane helix</keyword>
<protein>
    <submittedName>
        <fullName evidence="3">Uncharacterized protein</fullName>
    </submittedName>
</protein>
<keyword evidence="2" id="KW-0472">Membrane</keyword>
<dbReference type="Proteomes" id="UP000199063">
    <property type="component" value="Unassembled WGS sequence"/>
</dbReference>
<dbReference type="RefSeq" id="WP_093652426.1">
    <property type="nucleotide sequence ID" value="NZ_FNHI01000002.1"/>
</dbReference>
<feature type="transmembrane region" description="Helical" evidence="2">
    <location>
        <begin position="42"/>
        <end position="64"/>
    </location>
</feature>
<dbReference type="GeneID" id="40828164"/>
<name>A0A1G9P0Y8_9ACTN</name>
<dbReference type="OrthoDB" id="4515152at2"/>
<gene>
    <name evidence="3" type="ORF">SAMN05444921_102216</name>
</gene>
<keyword evidence="2" id="KW-0812">Transmembrane</keyword>
<keyword evidence="4" id="KW-1185">Reference proteome</keyword>